<evidence type="ECO:0000256" key="1">
    <source>
        <dbReference type="ARBA" id="ARBA00016056"/>
    </source>
</evidence>
<feature type="signal peptide" evidence="2">
    <location>
        <begin position="1"/>
        <end position="21"/>
    </location>
</feature>
<sequence length="151" mass="15999">MMKQTYILVVILFAILSIANAIPLQLYKRATTFVVCPTGSPNIITVSIQPDPPLANQPAIFTVSGTLKTGVITTGSKLVIFVLDNNGNTLGEALTDDICSFPGMTCPANYFSLIRKVQILNLPATYSFVVQILDASGKTLGCSLGTVTGTN</sequence>
<evidence type="ECO:0000259" key="3">
    <source>
        <dbReference type="SMART" id="SM00737"/>
    </source>
</evidence>
<organism evidence="4 5">
    <name type="scientific">Rhizophagus irregularis</name>
    <dbReference type="NCBI Taxonomy" id="588596"/>
    <lineage>
        <taxon>Eukaryota</taxon>
        <taxon>Fungi</taxon>
        <taxon>Fungi incertae sedis</taxon>
        <taxon>Mucoromycota</taxon>
        <taxon>Glomeromycotina</taxon>
        <taxon>Glomeromycetes</taxon>
        <taxon>Glomerales</taxon>
        <taxon>Glomeraceae</taxon>
        <taxon>Rhizophagus</taxon>
    </lineage>
</organism>
<dbReference type="AlphaFoldDB" id="A0A2N1N527"/>
<dbReference type="VEuPathDB" id="FungiDB:FUN_004431"/>
<feature type="chain" id="PRO_5014664668" description="Phosphatidylglycerol/phosphatidylinositol transfer protein" evidence="2">
    <location>
        <begin position="22"/>
        <end position="151"/>
    </location>
</feature>
<evidence type="ECO:0000256" key="2">
    <source>
        <dbReference type="SAM" id="SignalP"/>
    </source>
</evidence>
<protein>
    <recommendedName>
        <fullName evidence="1">Phosphatidylglycerol/phosphatidylinositol transfer protein</fullName>
    </recommendedName>
</protein>
<feature type="domain" description="MD-2-related lipid-recognition" evidence="3">
    <location>
        <begin position="33"/>
        <end position="147"/>
    </location>
</feature>
<reference evidence="4 5" key="1">
    <citation type="submission" date="2016-04" db="EMBL/GenBank/DDBJ databases">
        <title>Genome analyses suggest a sexual origin of heterokaryosis in a supposedly ancient asexual fungus.</title>
        <authorList>
            <person name="Ropars J."/>
            <person name="Sedzielewska K."/>
            <person name="Noel J."/>
            <person name="Charron P."/>
            <person name="Farinelli L."/>
            <person name="Marton T."/>
            <person name="Kruger M."/>
            <person name="Pelin A."/>
            <person name="Brachmann A."/>
            <person name="Corradi N."/>
        </authorList>
    </citation>
    <scope>NUCLEOTIDE SEQUENCE [LARGE SCALE GENOMIC DNA]</scope>
    <source>
        <strain evidence="4 5">C2</strain>
    </source>
</reference>
<dbReference type="InterPro" id="IPR014756">
    <property type="entry name" value="Ig_E-set"/>
</dbReference>
<comment type="caution">
    <text evidence="4">The sequence shown here is derived from an EMBL/GenBank/DDBJ whole genome shotgun (WGS) entry which is preliminary data.</text>
</comment>
<dbReference type="VEuPathDB" id="FungiDB:RhiirFUN_006605"/>
<evidence type="ECO:0000313" key="5">
    <source>
        <dbReference type="Proteomes" id="UP000233469"/>
    </source>
</evidence>
<dbReference type="EMBL" id="LLXL01000782">
    <property type="protein sequence ID" value="PKK68961.1"/>
    <property type="molecule type" value="Genomic_DNA"/>
</dbReference>
<dbReference type="VEuPathDB" id="FungiDB:RhiirA1_448987"/>
<dbReference type="SMART" id="SM00737">
    <property type="entry name" value="ML"/>
    <property type="match status" value="1"/>
</dbReference>
<reference evidence="4 5" key="2">
    <citation type="submission" date="2017-10" db="EMBL/GenBank/DDBJ databases">
        <title>Extensive intraspecific genome diversity in a model arbuscular mycorrhizal fungus.</title>
        <authorList>
            <person name="Chen E.C.H."/>
            <person name="Morin E."/>
            <person name="Baudet D."/>
            <person name="Noel J."/>
            <person name="Ndikumana S."/>
            <person name="Charron P."/>
            <person name="St-Onge C."/>
            <person name="Giorgi J."/>
            <person name="Grigoriev I.V."/>
            <person name="Roux C."/>
            <person name="Martin F.M."/>
            <person name="Corradi N."/>
        </authorList>
    </citation>
    <scope>NUCLEOTIDE SEQUENCE [LARGE SCALE GENOMIC DNA]</scope>
    <source>
        <strain evidence="4 5">C2</strain>
    </source>
</reference>
<accession>A0A2N1N527</accession>
<dbReference type="SUPFAM" id="SSF81296">
    <property type="entry name" value="E set domains"/>
    <property type="match status" value="1"/>
</dbReference>
<dbReference type="InterPro" id="IPR003172">
    <property type="entry name" value="ML_dom"/>
</dbReference>
<evidence type="ECO:0000313" key="4">
    <source>
        <dbReference type="EMBL" id="PKK68961.1"/>
    </source>
</evidence>
<name>A0A2N1N527_9GLOM</name>
<gene>
    <name evidence="4" type="ORF">RhiirC2_832855</name>
</gene>
<dbReference type="Pfam" id="PF02221">
    <property type="entry name" value="E1_DerP2_DerF2"/>
    <property type="match status" value="1"/>
</dbReference>
<keyword evidence="2" id="KW-0732">Signal</keyword>
<dbReference type="Proteomes" id="UP000233469">
    <property type="component" value="Unassembled WGS sequence"/>
</dbReference>
<proteinExistence type="predicted"/>